<protein>
    <recommendedName>
        <fullName evidence="1">RNA-directed DNA polymerase</fullName>
        <ecNumber evidence="1">2.7.7.49</ecNumber>
    </recommendedName>
</protein>
<dbReference type="Pfam" id="PF00078">
    <property type="entry name" value="RVT_1"/>
    <property type="match status" value="1"/>
</dbReference>
<gene>
    <name evidence="11" type="ORF">GGE12_001887</name>
</gene>
<keyword evidence="7" id="KW-0051">Antiviral defense</keyword>
<dbReference type="PROSITE" id="PS50878">
    <property type="entry name" value="RT_POL"/>
    <property type="match status" value="1"/>
</dbReference>
<dbReference type="AlphaFoldDB" id="A0A7W6WD93"/>
<reference evidence="11 12" key="1">
    <citation type="submission" date="2020-08" db="EMBL/GenBank/DDBJ databases">
        <title>Genomic Encyclopedia of Type Strains, Phase IV (KMG-V): Genome sequencing to study the core and pangenomes of soil and plant-associated prokaryotes.</title>
        <authorList>
            <person name="Whitman W."/>
        </authorList>
    </citation>
    <scope>NUCLEOTIDE SEQUENCE [LARGE SCALE GENOMIC DNA]</scope>
    <source>
        <strain evidence="11 12">SEMIA 402</strain>
    </source>
</reference>
<comment type="catalytic activity">
    <reaction evidence="9">
        <text>DNA(n) + a 2'-deoxyribonucleoside 5'-triphosphate = DNA(n+1) + diphosphate</text>
        <dbReference type="Rhea" id="RHEA:22508"/>
        <dbReference type="Rhea" id="RHEA-COMP:17339"/>
        <dbReference type="Rhea" id="RHEA-COMP:17340"/>
        <dbReference type="ChEBI" id="CHEBI:33019"/>
        <dbReference type="ChEBI" id="CHEBI:61560"/>
        <dbReference type="ChEBI" id="CHEBI:173112"/>
        <dbReference type="EC" id="2.7.7.49"/>
    </reaction>
</comment>
<dbReference type="GO" id="GO:0003723">
    <property type="term" value="F:RNA binding"/>
    <property type="evidence" value="ECO:0007669"/>
    <property type="project" value="InterPro"/>
</dbReference>
<dbReference type="PANTHER" id="PTHR34047">
    <property type="entry name" value="NUCLEAR INTRON MATURASE 1, MITOCHONDRIAL-RELATED"/>
    <property type="match status" value="1"/>
</dbReference>
<dbReference type="InterPro" id="IPR051083">
    <property type="entry name" value="GrpII_Intron_Splice-Mob/Def"/>
</dbReference>
<comment type="similarity">
    <text evidence="8">Belongs to the bacterial reverse transcriptase family.</text>
</comment>
<evidence type="ECO:0000313" key="12">
    <source>
        <dbReference type="Proteomes" id="UP000533641"/>
    </source>
</evidence>
<dbReference type="InterPro" id="IPR043502">
    <property type="entry name" value="DNA/RNA_pol_sf"/>
</dbReference>
<evidence type="ECO:0000256" key="7">
    <source>
        <dbReference type="ARBA" id="ARBA00023118"/>
    </source>
</evidence>
<dbReference type="GO" id="GO:0003964">
    <property type="term" value="F:RNA-directed DNA polymerase activity"/>
    <property type="evidence" value="ECO:0007669"/>
    <property type="project" value="UniProtKB-KW"/>
</dbReference>
<evidence type="ECO:0000256" key="9">
    <source>
        <dbReference type="ARBA" id="ARBA00048173"/>
    </source>
</evidence>
<accession>A0A7W6WD93</accession>
<organism evidence="11 12">
    <name type="scientific">Rhizobium mongolense</name>
    <dbReference type="NCBI Taxonomy" id="57676"/>
    <lineage>
        <taxon>Bacteria</taxon>
        <taxon>Pseudomonadati</taxon>
        <taxon>Pseudomonadota</taxon>
        <taxon>Alphaproteobacteria</taxon>
        <taxon>Hyphomicrobiales</taxon>
        <taxon>Rhizobiaceae</taxon>
        <taxon>Rhizobium/Agrobacterium group</taxon>
        <taxon>Rhizobium</taxon>
    </lineage>
</organism>
<feature type="domain" description="Reverse transcriptase" evidence="10">
    <location>
        <begin position="27"/>
        <end position="265"/>
    </location>
</feature>
<keyword evidence="3" id="KW-0548">Nucleotidyltransferase</keyword>
<evidence type="ECO:0000259" key="10">
    <source>
        <dbReference type="PROSITE" id="PS50878"/>
    </source>
</evidence>
<comment type="caution">
    <text evidence="11">The sequence shown here is derived from an EMBL/GenBank/DDBJ whole genome shotgun (WGS) entry which is preliminary data.</text>
</comment>
<dbReference type="GO" id="GO:0046872">
    <property type="term" value="F:metal ion binding"/>
    <property type="evidence" value="ECO:0007669"/>
    <property type="project" value="UniProtKB-KW"/>
</dbReference>
<dbReference type="EMBL" id="JACIGM010000003">
    <property type="protein sequence ID" value="MBB4274132.1"/>
    <property type="molecule type" value="Genomic_DNA"/>
</dbReference>
<evidence type="ECO:0000256" key="1">
    <source>
        <dbReference type="ARBA" id="ARBA00012493"/>
    </source>
</evidence>
<evidence type="ECO:0000256" key="6">
    <source>
        <dbReference type="ARBA" id="ARBA00022918"/>
    </source>
</evidence>
<proteinExistence type="inferred from homology"/>
<dbReference type="CDD" id="cd03487">
    <property type="entry name" value="RT_Bac_retron_II"/>
    <property type="match status" value="1"/>
</dbReference>
<dbReference type="SUPFAM" id="SSF56672">
    <property type="entry name" value="DNA/RNA polymerases"/>
    <property type="match status" value="1"/>
</dbReference>
<dbReference type="EC" id="2.7.7.49" evidence="1"/>
<evidence type="ECO:0000256" key="3">
    <source>
        <dbReference type="ARBA" id="ARBA00022695"/>
    </source>
</evidence>
<dbReference type="RefSeq" id="WP_183924611.1">
    <property type="nucleotide sequence ID" value="NZ_JACIGM010000003.1"/>
</dbReference>
<dbReference type="InterPro" id="IPR000477">
    <property type="entry name" value="RT_dom"/>
</dbReference>
<keyword evidence="5" id="KW-0460">Magnesium</keyword>
<evidence type="ECO:0000256" key="2">
    <source>
        <dbReference type="ARBA" id="ARBA00022679"/>
    </source>
</evidence>
<sequence>MSFELVALKNAVDLTDVAVLLGVKPKDLSYALYIQPSSAKYRAFEIPKKGGGFRLITAPEPRLRSIQRRLADLLLTIQQELEVQRTKSKGIVAAHGFKKSLSIITNARCHRGKSFVFNGDLKDFFPSMNFGRVYGFFLKNRDFELHPKVATVLAQIACFENRLPQGSPCSPVISNFIAGILDRHLSKLAAENRCTYTRYADDLTFSTNEAIFPEQVARLVRGANDKWVAGYELAGRVARSGFQINELKTRLQYRNSRQDVTGLVVNEKLNVPSEYYKLARAMCHHLFKDGTAFRTIDGIKIPVSDERVRGILSHIHHVRTSQGGPKHPPGDPKAPGHQKLYRRFLDYVSFFGHQQPTIICEGKTDNVYIKTAMQMLAPKFPDLVEVAGNKFDLKVKFFKYGRASAQIQNLGGGSGALKTLLMEYEKRLKGFAGTASQPVIMVLDVDKGTTQIWSEISKILGTAVAGHGPDPFYHVRNNLYVVPIPAKPGVETCIEDLFDAKTLAIPHDGKVFDKESDKDKPGTYSKNTFANQVVRENRHSIDFSGFEPLLEAINAAIKNYSTKVAAMTA</sequence>
<dbReference type="InterPro" id="IPR000123">
    <property type="entry name" value="Reverse_transcriptase_msDNA"/>
</dbReference>
<keyword evidence="6 11" id="KW-0695">RNA-directed DNA polymerase</keyword>
<name>A0A7W6WD93_9HYPH</name>
<dbReference type="NCBIfam" id="NF038237">
    <property type="entry name" value="retron_Ec67_fus"/>
    <property type="match status" value="1"/>
</dbReference>
<evidence type="ECO:0000256" key="8">
    <source>
        <dbReference type="ARBA" id="ARBA00034120"/>
    </source>
</evidence>
<evidence type="ECO:0000256" key="4">
    <source>
        <dbReference type="ARBA" id="ARBA00022723"/>
    </source>
</evidence>
<keyword evidence="4" id="KW-0479">Metal-binding</keyword>
<keyword evidence="2" id="KW-0808">Transferase</keyword>
<dbReference type="Proteomes" id="UP000533641">
    <property type="component" value="Unassembled WGS sequence"/>
</dbReference>
<evidence type="ECO:0000313" key="11">
    <source>
        <dbReference type="EMBL" id="MBB4274132.1"/>
    </source>
</evidence>
<dbReference type="PANTHER" id="PTHR34047:SF7">
    <property type="entry name" value="RNA-DIRECTED DNA POLYMERASE"/>
    <property type="match status" value="1"/>
</dbReference>
<dbReference type="GO" id="GO:0051607">
    <property type="term" value="P:defense response to virus"/>
    <property type="evidence" value="ECO:0007669"/>
    <property type="project" value="UniProtKB-KW"/>
</dbReference>
<evidence type="ECO:0000256" key="5">
    <source>
        <dbReference type="ARBA" id="ARBA00022842"/>
    </source>
</evidence>
<dbReference type="InterPro" id="IPR053543">
    <property type="entry name" value="Bacterial_RT"/>
</dbReference>
<dbReference type="PRINTS" id="PR00866">
    <property type="entry name" value="RNADNAPOLMS"/>
</dbReference>